<evidence type="ECO:0000256" key="1">
    <source>
        <dbReference type="ARBA" id="ARBA00022679"/>
    </source>
</evidence>
<dbReference type="InterPro" id="IPR029044">
    <property type="entry name" value="Nucleotide-diphossugar_trans"/>
</dbReference>
<dbReference type="InterPro" id="IPR003329">
    <property type="entry name" value="Cytidylyl_trans"/>
</dbReference>
<evidence type="ECO:0000313" key="5">
    <source>
        <dbReference type="EMBL" id="MUG68370.1"/>
    </source>
</evidence>
<gene>
    <name evidence="4 5" type="primary">kdsB</name>
    <name evidence="5" type="ORF">GNP94_20560</name>
</gene>
<dbReference type="NCBIfam" id="TIGR00466">
    <property type="entry name" value="kdsB"/>
    <property type="match status" value="1"/>
</dbReference>
<evidence type="ECO:0000256" key="3">
    <source>
        <dbReference type="ARBA" id="ARBA00022985"/>
    </source>
</evidence>
<sequence>MKVVAVIPARYGSTRFPGKPLATIQGKTMIEHVYTKVLAARKIDEVWVATDDQRIVDEVSSFGGKCILTSANHQTGTDRIAECAESLAADIIINVQGDEPLIKGSMIDRLVEAFEDHNDLKMATFKSKIKDQSTVNDPNIVKVITNQAGFAIYFSRYAIPFNRDGREDLTYFKHLGIYGFKSSFLKEYVSLEQSPLELFESLEQLRALENGIQIKVIDTEETLISVDTPEDLKLVEEYLNKN</sequence>
<comment type="function">
    <text evidence="4">Activates KDO (a required 8-carbon sugar) for incorporation into bacterial lipopolysaccharide in Gram-negative bacteria.</text>
</comment>
<keyword evidence="4" id="KW-0963">Cytoplasm</keyword>
<dbReference type="PANTHER" id="PTHR42866:SF2">
    <property type="entry name" value="3-DEOXY-MANNO-OCTULOSONATE CYTIDYLYLTRANSFERASE, MITOCHONDRIAL"/>
    <property type="match status" value="1"/>
</dbReference>
<organism evidence="5 6">
    <name type="scientific">Paenibacillus campinasensis</name>
    <dbReference type="NCBI Taxonomy" id="66347"/>
    <lineage>
        <taxon>Bacteria</taxon>
        <taxon>Bacillati</taxon>
        <taxon>Bacillota</taxon>
        <taxon>Bacilli</taxon>
        <taxon>Bacillales</taxon>
        <taxon>Paenibacillaceae</taxon>
        <taxon>Paenibacillus</taxon>
    </lineage>
</organism>
<accession>A0ABW9T4Y0</accession>
<keyword evidence="6" id="KW-1185">Reference proteome</keyword>
<comment type="catalytic activity">
    <reaction evidence="4">
        <text>3-deoxy-alpha-D-manno-oct-2-ulosonate + CTP = CMP-3-deoxy-beta-D-manno-octulosonate + diphosphate</text>
        <dbReference type="Rhea" id="RHEA:23448"/>
        <dbReference type="ChEBI" id="CHEBI:33019"/>
        <dbReference type="ChEBI" id="CHEBI:37563"/>
        <dbReference type="ChEBI" id="CHEBI:85986"/>
        <dbReference type="ChEBI" id="CHEBI:85987"/>
        <dbReference type="EC" id="2.7.7.38"/>
    </reaction>
</comment>
<evidence type="ECO:0000313" key="6">
    <source>
        <dbReference type="Proteomes" id="UP000435177"/>
    </source>
</evidence>
<dbReference type="CDD" id="cd02517">
    <property type="entry name" value="CMP-KDO-Synthetase"/>
    <property type="match status" value="1"/>
</dbReference>
<protein>
    <recommendedName>
        <fullName evidence="4">3-deoxy-manno-octulosonate cytidylyltransferase</fullName>
        <ecNumber evidence="4">2.7.7.38</ecNumber>
    </recommendedName>
    <alternativeName>
        <fullName evidence="4">CMP-2-keto-3-deoxyoctulosonic acid synthase</fullName>
        <shortName evidence="4">CKS</shortName>
        <shortName evidence="4">CMP-KDO synthase</shortName>
    </alternativeName>
</protein>
<dbReference type="EMBL" id="WOAA01000025">
    <property type="protein sequence ID" value="MUG68370.1"/>
    <property type="molecule type" value="Genomic_DNA"/>
</dbReference>
<evidence type="ECO:0000256" key="2">
    <source>
        <dbReference type="ARBA" id="ARBA00022695"/>
    </source>
</evidence>
<dbReference type="GO" id="GO:0008690">
    <property type="term" value="F:3-deoxy-manno-octulosonate cytidylyltransferase activity"/>
    <property type="evidence" value="ECO:0007669"/>
    <property type="project" value="UniProtKB-EC"/>
</dbReference>
<dbReference type="NCBIfam" id="NF003950">
    <property type="entry name" value="PRK05450.1-3"/>
    <property type="match status" value="1"/>
</dbReference>
<reference evidence="5 6" key="1">
    <citation type="submission" date="2019-11" db="EMBL/GenBank/DDBJ databases">
        <title>Draft genome sequences of five Paenibacillus species of dairy origin.</title>
        <authorList>
            <person name="Olajide A.M."/>
            <person name="Chen S."/>
            <person name="Lapointe G."/>
        </authorList>
    </citation>
    <scope>NUCLEOTIDE SEQUENCE [LARGE SCALE GENOMIC DNA]</scope>
    <source>
        <strain evidence="5 6">3CS1</strain>
    </source>
</reference>
<comment type="pathway">
    <text evidence="4">Nucleotide-sugar biosynthesis; CMP-3-deoxy-D-manno-octulosonate biosynthesis; CMP-3-deoxy-D-manno-octulosonate from 3-deoxy-D-manno-octulosonate and CTP: step 1/1.</text>
</comment>
<dbReference type="NCBIfam" id="NF009905">
    <property type="entry name" value="PRK13368.1"/>
    <property type="match status" value="1"/>
</dbReference>
<name>A0ABW9T4Y0_9BACL</name>
<dbReference type="NCBIfam" id="NF003952">
    <property type="entry name" value="PRK05450.1-5"/>
    <property type="match status" value="1"/>
</dbReference>
<dbReference type="Pfam" id="PF02348">
    <property type="entry name" value="CTP_transf_3"/>
    <property type="match status" value="1"/>
</dbReference>
<comment type="caution">
    <text evidence="5">The sequence shown here is derived from an EMBL/GenBank/DDBJ whole genome shotgun (WGS) entry which is preliminary data.</text>
</comment>
<evidence type="ECO:0000256" key="4">
    <source>
        <dbReference type="HAMAP-Rule" id="MF_00057"/>
    </source>
</evidence>
<keyword evidence="2 4" id="KW-0548">Nucleotidyltransferase</keyword>
<dbReference type="EC" id="2.7.7.38" evidence="4"/>
<keyword evidence="1 4" id="KW-0808">Transferase</keyword>
<dbReference type="Gene3D" id="3.90.550.10">
    <property type="entry name" value="Spore Coat Polysaccharide Biosynthesis Protein SpsA, Chain A"/>
    <property type="match status" value="1"/>
</dbReference>
<dbReference type="SUPFAM" id="SSF53448">
    <property type="entry name" value="Nucleotide-diphospho-sugar transferases"/>
    <property type="match status" value="1"/>
</dbReference>
<keyword evidence="3 4" id="KW-0448">Lipopolysaccharide biosynthesis</keyword>
<dbReference type="Proteomes" id="UP000435177">
    <property type="component" value="Unassembled WGS sequence"/>
</dbReference>
<dbReference type="InterPro" id="IPR004528">
    <property type="entry name" value="KdsB"/>
</dbReference>
<comment type="subcellular location">
    <subcellularLocation>
        <location evidence="4">Cytoplasm</location>
    </subcellularLocation>
</comment>
<dbReference type="HAMAP" id="MF_00057">
    <property type="entry name" value="KdsB"/>
    <property type="match status" value="1"/>
</dbReference>
<proteinExistence type="inferred from homology"/>
<comment type="similarity">
    <text evidence="4">Belongs to the KdsB family.</text>
</comment>
<dbReference type="PANTHER" id="PTHR42866">
    <property type="entry name" value="3-DEOXY-MANNO-OCTULOSONATE CYTIDYLYLTRANSFERASE"/>
    <property type="match status" value="1"/>
</dbReference>